<dbReference type="PANTHER" id="PTHR47235">
    <property type="entry name" value="BLR6548 PROTEIN"/>
    <property type="match status" value="1"/>
</dbReference>
<evidence type="ECO:0000256" key="2">
    <source>
        <dbReference type="ARBA" id="ARBA00022729"/>
    </source>
</evidence>
<keyword evidence="6" id="KW-1185">Reference proteome</keyword>
<gene>
    <name evidence="5" type="ORF">SAMN04487859_13812</name>
</gene>
<protein>
    <submittedName>
        <fullName evidence="5">Amino acid/amide ABC transporter substrate-binding protein, HAAT family</fullName>
    </submittedName>
</protein>
<dbReference type="RefSeq" id="WP_092842310.1">
    <property type="nucleotide sequence ID" value="NZ_FOVP01000038.1"/>
</dbReference>
<dbReference type="SUPFAM" id="SSF53822">
    <property type="entry name" value="Periplasmic binding protein-like I"/>
    <property type="match status" value="1"/>
</dbReference>
<evidence type="ECO:0000313" key="6">
    <source>
        <dbReference type="Proteomes" id="UP000198599"/>
    </source>
</evidence>
<dbReference type="OrthoDB" id="8184122at2"/>
<dbReference type="Pfam" id="PF13458">
    <property type="entry name" value="Peripla_BP_6"/>
    <property type="match status" value="1"/>
</dbReference>
<dbReference type="PANTHER" id="PTHR47235:SF1">
    <property type="entry name" value="BLR6548 PROTEIN"/>
    <property type="match status" value="1"/>
</dbReference>
<dbReference type="AlphaFoldDB" id="A0A1I5GSN4"/>
<feature type="signal peptide" evidence="3">
    <location>
        <begin position="1"/>
        <end position="34"/>
    </location>
</feature>
<evidence type="ECO:0000259" key="4">
    <source>
        <dbReference type="Pfam" id="PF13458"/>
    </source>
</evidence>
<evidence type="ECO:0000313" key="5">
    <source>
        <dbReference type="EMBL" id="SFO38866.1"/>
    </source>
</evidence>
<name>A0A1I5GSN4_9RHOB</name>
<evidence type="ECO:0000256" key="3">
    <source>
        <dbReference type="SAM" id="SignalP"/>
    </source>
</evidence>
<feature type="domain" description="Leucine-binding protein" evidence="4">
    <location>
        <begin position="43"/>
        <end position="401"/>
    </location>
</feature>
<organism evidence="5 6">
    <name type="scientific">Roseovarius lutimaris</name>
    <dbReference type="NCBI Taxonomy" id="1005928"/>
    <lineage>
        <taxon>Bacteria</taxon>
        <taxon>Pseudomonadati</taxon>
        <taxon>Pseudomonadota</taxon>
        <taxon>Alphaproteobacteria</taxon>
        <taxon>Rhodobacterales</taxon>
        <taxon>Roseobacteraceae</taxon>
        <taxon>Roseovarius</taxon>
    </lineage>
</organism>
<accession>A0A1I5GSN4</accession>
<dbReference type="InterPro" id="IPR028082">
    <property type="entry name" value="Peripla_BP_I"/>
</dbReference>
<dbReference type="InterPro" id="IPR028081">
    <property type="entry name" value="Leu-bd"/>
</dbReference>
<proteinExistence type="inferred from homology"/>
<feature type="chain" id="PRO_5011641989" evidence="3">
    <location>
        <begin position="35"/>
        <end position="437"/>
    </location>
</feature>
<dbReference type="Gene3D" id="3.40.50.2300">
    <property type="match status" value="2"/>
</dbReference>
<comment type="similarity">
    <text evidence="1">Belongs to the leucine-binding protein family.</text>
</comment>
<reference evidence="6" key="1">
    <citation type="submission" date="2016-10" db="EMBL/GenBank/DDBJ databases">
        <authorList>
            <person name="Varghese N."/>
            <person name="Submissions S."/>
        </authorList>
    </citation>
    <scope>NUCLEOTIDE SEQUENCE [LARGE SCALE GENOMIC DNA]</scope>
    <source>
        <strain evidence="6">DSM 28463</strain>
    </source>
</reference>
<dbReference type="Proteomes" id="UP000198599">
    <property type="component" value="Unassembled WGS sequence"/>
</dbReference>
<dbReference type="EMBL" id="FOVP01000038">
    <property type="protein sequence ID" value="SFO38866.1"/>
    <property type="molecule type" value="Genomic_DNA"/>
</dbReference>
<dbReference type="STRING" id="1005928.SAMN04487859_13812"/>
<dbReference type="CDD" id="cd06334">
    <property type="entry name" value="PBP1_ABC_ligand_binding-like"/>
    <property type="match status" value="1"/>
</dbReference>
<keyword evidence="2 3" id="KW-0732">Signal</keyword>
<sequence length="437" mass="48518">MKKKLFTRNALGALAVGLVAAGSSLVATLSPTWAGESEIFHPMMVTRTGPFASAASGVSSGQQDYFALVNMNGGIDGTKIRWEECDFGYKTPRALECYERYRGDWKIVYPNSTPAIFALAERLNTDEVLGINIAGGRSESSDGETFPFLSPVMLNFWSQAASTIRYIAELEGGEANLAGKKIAFIHIDNAYGRQPFPIFDALAEMYGFEWKSWPLGWPALEQSAAWVEIARRYHADWAIQWNYGQSCNVPMTEMKKVGFPLEKFIGTLWCGSEEDILPAGDLAKGYISANYHGVGKEFPVIQEIIEQVYGAEKGNIEEDRVGTVAYNRGVLTGIIIVEAFRNAIEEYGLPLDGRKVRDGFRMIKLDDARLAELGATGLLPPLAFSPTYHGGIDPQLFQQWDGEKWETISDWIPPYEDVVKSQIEKASAEYRAQTQQQ</sequence>
<evidence type="ECO:0000256" key="1">
    <source>
        <dbReference type="ARBA" id="ARBA00010062"/>
    </source>
</evidence>